<evidence type="ECO:0000256" key="4">
    <source>
        <dbReference type="PROSITE-ProRule" id="PRU00335"/>
    </source>
</evidence>
<evidence type="ECO:0000259" key="6">
    <source>
        <dbReference type="PROSITE" id="PS50977"/>
    </source>
</evidence>
<feature type="DNA-binding region" description="H-T-H motif" evidence="4">
    <location>
        <begin position="52"/>
        <end position="71"/>
    </location>
</feature>
<dbReference type="OrthoDB" id="3237195at2"/>
<dbReference type="GO" id="GO:0000976">
    <property type="term" value="F:transcription cis-regulatory region binding"/>
    <property type="evidence" value="ECO:0007669"/>
    <property type="project" value="TreeGrafter"/>
</dbReference>
<dbReference type="InterPro" id="IPR001647">
    <property type="entry name" value="HTH_TetR"/>
</dbReference>
<dbReference type="Pfam" id="PF00440">
    <property type="entry name" value="TetR_N"/>
    <property type="match status" value="1"/>
</dbReference>
<organism evidence="7 8">
    <name type="scientific">Streptomyces mimosae</name>
    <dbReference type="NCBI Taxonomy" id="2586635"/>
    <lineage>
        <taxon>Bacteria</taxon>
        <taxon>Bacillati</taxon>
        <taxon>Actinomycetota</taxon>
        <taxon>Actinomycetes</taxon>
        <taxon>Kitasatosporales</taxon>
        <taxon>Streptomycetaceae</taxon>
        <taxon>Streptomyces</taxon>
    </lineage>
</organism>
<reference evidence="7" key="1">
    <citation type="submission" date="2019-10" db="EMBL/GenBank/DDBJ databases">
        <title>Nonomuraea sp. nov., isolated from Phyllanthus amarus.</title>
        <authorList>
            <person name="Klykleung N."/>
            <person name="Tanasupawat S."/>
        </authorList>
    </citation>
    <scope>NUCLEOTIDE SEQUENCE [LARGE SCALE GENOMIC DNA]</scope>
    <source>
        <strain evidence="7">3MP-10</strain>
    </source>
</reference>
<dbReference type="SUPFAM" id="SSF46689">
    <property type="entry name" value="Homeodomain-like"/>
    <property type="match status" value="1"/>
</dbReference>
<dbReference type="Proteomes" id="UP000314251">
    <property type="component" value="Unassembled WGS sequence"/>
</dbReference>
<evidence type="ECO:0000256" key="2">
    <source>
        <dbReference type="ARBA" id="ARBA00023125"/>
    </source>
</evidence>
<comment type="caution">
    <text evidence="7">The sequence shown here is derived from an EMBL/GenBank/DDBJ whole genome shotgun (WGS) entry which is preliminary data.</text>
</comment>
<dbReference type="InterPro" id="IPR023772">
    <property type="entry name" value="DNA-bd_HTH_TetR-type_CS"/>
</dbReference>
<dbReference type="InterPro" id="IPR009057">
    <property type="entry name" value="Homeodomain-like_sf"/>
</dbReference>
<keyword evidence="2 4" id="KW-0238">DNA-binding</keyword>
<evidence type="ECO:0000256" key="5">
    <source>
        <dbReference type="SAM" id="MobiDB-lite"/>
    </source>
</evidence>
<dbReference type="EMBL" id="VDLY02000015">
    <property type="protein sequence ID" value="KAB8162274.1"/>
    <property type="molecule type" value="Genomic_DNA"/>
</dbReference>
<dbReference type="PROSITE" id="PS50977">
    <property type="entry name" value="HTH_TETR_2"/>
    <property type="match status" value="1"/>
</dbReference>
<protein>
    <submittedName>
        <fullName evidence="7">TetR family transcriptional regulator</fullName>
    </submittedName>
</protein>
<dbReference type="PROSITE" id="PS01081">
    <property type="entry name" value="HTH_TETR_1"/>
    <property type="match status" value="1"/>
</dbReference>
<keyword evidence="3" id="KW-0804">Transcription</keyword>
<feature type="domain" description="HTH tetR-type" evidence="6">
    <location>
        <begin position="29"/>
        <end position="89"/>
    </location>
</feature>
<dbReference type="Gene3D" id="1.10.357.10">
    <property type="entry name" value="Tetracycline Repressor, domain 2"/>
    <property type="match status" value="1"/>
</dbReference>
<keyword evidence="8" id="KW-1185">Reference proteome</keyword>
<gene>
    <name evidence="7" type="ORF">FH607_022580</name>
</gene>
<proteinExistence type="predicted"/>
<name>A0A5N6A0K0_9ACTN</name>
<dbReference type="PRINTS" id="PR00455">
    <property type="entry name" value="HTHTETR"/>
</dbReference>
<dbReference type="PANTHER" id="PTHR30055:SF234">
    <property type="entry name" value="HTH-TYPE TRANSCRIPTIONAL REGULATOR BETI"/>
    <property type="match status" value="1"/>
</dbReference>
<accession>A0A5N6A0K0</accession>
<evidence type="ECO:0000313" key="8">
    <source>
        <dbReference type="Proteomes" id="UP000314251"/>
    </source>
</evidence>
<dbReference type="InterPro" id="IPR050109">
    <property type="entry name" value="HTH-type_TetR-like_transc_reg"/>
</dbReference>
<evidence type="ECO:0000256" key="1">
    <source>
        <dbReference type="ARBA" id="ARBA00023015"/>
    </source>
</evidence>
<dbReference type="PANTHER" id="PTHR30055">
    <property type="entry name" value="HTH-TYPE TRANSCRIPTIONAL REGULATOR RUTR"/>
    <property type="match status" value="1"/>
</dbReference>
<feature type="region of interest" description="Disordered" evidence="5">
    <location>
        <begin position="1"/>
        <end position="29"/>
    </location>
</feature>
<evidence type="ECO:0000313" key="7">
    <source>
        <dbReference type="EMBL" id="KAB8162274.1"/>
    </source>
</evidence>
<evidence type="ECO:0000256" key="3">
    <source>
        <dbReference type="ARBA" id="ARBA00023163"/>
    </source>
</evidence>
<sequence>MAAPPVTGGVRHDQRRRRRVPVARQERAEQTRHRLIDAAAIEFAAHGYAGTSLHGIVRAAGLTMGALTFHFPSKSALAEAVCEAGAAATREVVSGAATARGVDGVLGQALALAEAFATTPRMHAAARLAREGLSRVDWYASWVPELRTGLERVWREERVESELTPGMVTALLAYVLVAVEATAETGDDLAAAVGGSGRDVLPQAIKALRGLIPGA</sequence>
<keyword evidence="1" id="KW-0805">Transcription regulation</keyword>
<dbReference type="AlphaFoldDB" id="A0A5N6A0K0"/>
<dbReference type="GO" id="GO:0003700">
    <property type="term" value="F:DNA-binding transcription factor activity"/>
    <property type="evidence" value="ECO:0007669"/>
    <property type="project" value="TreeGrafter"/>
</dbReference>